<reference evidence="2 3" key="1">
    <citation type="submission" date="2019-07" db="EMBL/GenBank/DDBJ databases">
        <title>Whole genome shotgun sequence of Reyranella soli NBRC 108950.</title>
        <authorList>
            <person name="Hosoyama A."/>
            <person name="Uohara A."/>
            <person name="Ohji S."/>
            <person name="Ichikawa N."/>
        </authorList>
    </citation>
    <scope>NUCLEOTIDE SEQUENCE [LARGE SCALE GENOMIC DNA]</scope>
    <source>
        <strain evidence="2 3">NBRC 108950</strain>
    </source>
</reference>
<keyword evidence="3" id="KW-1185">Reference proteome</keyword>
<name>A0A512NHT3_9HYPH</name>
<dbReference type="RefSeq" id="WP_147153827.1">
    <property type="nucleotide sequence ID" value="NZ_BKAJ01000102.1"/>
</dbReference>
<feature type="signal peptide" evidence="1">
    <location>
        <begin position="1"/>
        <end position="22"/>
    </location>
</feature>
<dbReference type="Gene3D" id="3.40.390.10">
    <property type="entry name" value="Collagenase (Catalytic Domain)"/>
    <property type="match status" value="1"/>
</dbReference>
<evidence type="ECO:0000256" key="1">
    <source>
        <dbReference type="SAM" id="SignalP"/>
    </source>
</evidence>
<protein>
    <submittedName>
        <fullName evidence="2">Uncharacterized protein</fullName>
    </submittedName>
</protein>
<dbReference type="EMBL" id="BKAJ01000102">
    <property type="protein sequence ID" value="GEP58518.1"/>
    <property type="molecule type" value="Genomic_DNA"/>
</dbReference>
<organism evidence="2 3">
    <name type="scientific">Reyranella soli</name>
    <dbReference type="NCBI Taxonomy" id="1230389"/>
    <lineage>
        <taxon>Bacteria</taxon>
        <taxon>Pseudomonadati</taxon>
        <taxon>Pseudomonadota</taxon>
        <taxon>Alphaproteobacteria</taxon>
        <taxon>Hyphomicrobiales</taxon>
        <taxon>Reyranellaceae</taxon>
        <taxon>Reyranella</taxon>
    </lineage>
</organism>
<evidence type="ECO:0000313" key="3">
    <source>
        <dbReference type="Proteomes" id="UP000321058"/>
    </source>
</evidence>
<proteinExistence type="predicted"/>
<evidence type="ECO:0000313" key="2">
    <source>
        <dbReference type="EMBL" id="GEP58518.1"/>
    </source>
</evidence>
<dbReference type="InterPro" id="IPR024079">
    <property type="entry name" value="MetalloPept_cat_dom_sf"/>
</dbReference>
<gene>
    <name evidence="2" type="ORF">RSO01_56840</name>
</gene>
<sequence length="225" mass="23853">MASRFGIVAAVLAFLTASVAAAQPRLAAPDEVVIYLHPSLKDADFVEGLVCELGRVLVAPVRATTVDLPLTRDLLATASQFDAAKVNHLFARATDGDSGRPFRYLILPFDLKVPGLNYVFANTLADGGTSAVMSIIRLAPTEPGLSRKRVSDITGDRLSKLMLKSVAVIAGLRTGGCIMSFPRSLEELDVKPAEFCPDDRAALVNAGVLKARPFGACNTVAMVGR</sequence>
<dbReference type="OrthoDB" id="8213761at2"/>
<keyword evidence="1" id="KW-0732">Signal</keyword>
<accession>A0A512NHT3</accession>
<dbReference type="Proteomes" id="UP000321058">
    <property type="component" value="Unassembled WGS sequence"/>
</dbReference>
<dbReference type="AlphaFoldDB" id="A0A512NHT3"/>
<dbReference type="GO" id="GO:0008237">
    <property type="term" value="F:metallopeptidase activity"/>
    <property type="evidence" value="ECO:0007669"/>
    <property type="project" value="InterPro"/>
</dbReference>
<comment type="caution">
    <text evidence="2">The sequence shown here is derived from an EMBL/GenBank/DDBJ whole genome shotgun (WGS) entry which is preliminary data.</text>
</comment>
<feature type="chain" id="PRO_5021958500" evidence="1">
    <location>
        <begin position="23"/>
        <end position="225"/>
    </location>
</feature>